<name>A0ABU6MJ16_9BACI</name>
<organism evidence="1 2">
    <name type="scientific">Heyndrickxia acidicola</name>
    <dbReference type="NCBI Taxonomy" id="209389"/>
    <lineage>
        <taxon>Bacteria</taxon>
        <taxon>Bacillati</taxon>
        <taxon>Bacillota</taxon>
        <taxon>Bacilli</taxon>
        <taxon>Bacillales</taxon>
        <taxon>Bacillaceae</taxon>
        <taxon>Heyndrickxia</taxon>
    </lineage>
</organism>
<reference evidence="1 2" key="1">
    <citation type="submission" date="2023-03" db="EMBL/GenBank/DDBJ databases">
        <title>Bacillus Genome Sequencing.</title>
        <authorList>
            <person name="Dunlap C."/>
        </authorList>
    </citation>
    <scope>NUCLEOTIDE SEQUENCE [LARGE SCALE GENOMIC DNA]</scope>
    <source>
        <strain evidence="1 2">B-23453</strain>
    </source>
</reference>
<evidence type="ECO:0000313" key="2">
    <source>
        <dbReference type="Proteomes" id="UP001341444"/>
    </source>
</evidence>
<sequence length="171" mass="19796">MLLYHFSEDPSIKKFVPLPHPTKSEMPPVVWAIDEEHAPHYFFPRDCPRVVFSKSDKLSKEDERLFFSQTSASKVIAVESRWISRIQQTTLYQYTFDSAGFELYDAIAGYYISRFTAVPLAVEPLENLLDCLTRADVELRITPDLNPLRDEIISSTLDNFSIIRFQNASKR</sequence>
<dbReference type="EMBL" id="JARMAB010000025">
    <property type="protein sequence ID" value="MED1204661.1"/>
    <property type="molecule type" value="Genomic_DNA"/>
</dbReference>
<evidence type="ECO:0000313" key="1">
    <source>
        <dbReference type="EMBL" id="MED1204661.1"/>
    </source>
</evidence>
<proteinExistence type="predicted"/>
<dbReference type="RefSeq" id="WP_066268272.1">
    <property type="nucleotide sequence ID" value="NZ_JARMAB010000025.1"/>
</dbReference>
<protein>
    <submittedName>
        <fullName evidence="1">Uncharacterized protein</fullName>
    </submittedName>
</protein>
<dbReference type="Proteomes" id="UP001341444">
    <property type="component" value="Unassembled WGS sequence"/>
</dbReference>
<keyword evidence="2" id="KW-1185">Reference proteome</keyword>
<gene>
    <name evidence="1" type="ORF">P4T90_16565</name>
</gene>
<comment type="caution">
    <text evidence="1">The sequence shown here is derived from an EMBL/GenBank/DDBJ whole genome shotgun (WGS) entry which is preliminary data.</text>
</comment>
<accession>A0ABU6MJ16</accession>
<dbReference type="InterPro" id="IPR049253">
    <property type="entry name" value="DUF6886"/>
</dbReference>
<dbReference type="Pfam" id="PF21820">
    <property type="entry name" value="DUF6886"/>
    <property type="match status" value="1"/>
</dbReference>